<evidence type="ECO:0000256" key="1">
    <source>
        <dbReference type="SAM" id="Coils"/>
    </source>
</evidence>
<protein>
    <submittedName>
        <fullName evidence="2">Uncharacterized protein</fullName>
    </submittedName>
</protein>
<comment type="caution">
    <text evidence="2">The sequence shown here is derived from an EMBL/GenBank/DDBJ whole genome shotgun (WGS) entry which is preliminary data.</text>
</comment>
<evidence type="ECO:0000313" key="2">
    <source>
        <dbReference type="EMBL" id="OLP45812.1"/>
    </source>
</evidence>
<dbReference type="EMBL" id="MKIM01000024">
    <property type="protein sequence ID" value="OLP45812.1"/>
    <property type="molecule type" value="Genomic_DNA"/>
</dbReference>
<feature type="coiled-coil region" evidence="1">
    <location>
        <begin position="77"/>
        <end position="105"/>
    </location>
</feature>
<keyword evidence="3" id="KW-1185">Reference proteome</keyword>
<keyword evidence="1" id="KW-0175">Coiled coil</keyword>
<reference evidence="2 3" key="1">
    <citation type="submission" date="2016-09" db="EMBL/GenBank/DDBJ databases">
        <title>Rhizobium oryziradicis sp. nov., isolated from the root of rice.</title>
        <authorList>
            <person name="Zhao J."/>
            <person name="Zhang X."/>
        </authorList>
    </citation>
    <scope>NUCLEOTIDE SEQUENCE [LARGE SCALE GENOMIC DNA]</scope>
    <source>
        <strain evidence="2 3">N19</strain>
    </source>
</reference>
<accession>A0A1Q8ZUS7</accession>
<name>A0A1Q8ZUS7_9HYPH</name>
<organism evidence="2 3">
    <name type="scientific">Rhizobium oryziradicis</name>
    <dbReference type="NCBI Taxonomy" id="1867956"/>
    <lineage>
        <taxon>Bacteria</taxon>
        <taxon>Pseudomonadati</taxon>
        <taxon>Pseudomonadota</taxon>
        <taxon>Alphaproteobacteria</taxon>
        <taxon>Hyphomicrobiales</taxon>
        <taxon>Rhizobiaceae</taxon>
        <taxon>Rhizobium/Agrobacterium group</taxon>
        <taxon>Rhizobium</taxon>
    </lineage>
</organism>
<sequence>MSMPLAHYLKDFSSPKPSMLVSDAMGFDADPFGLDDGPTLELPQPDPVDLEAERKQAYFEGFNAASEQLSAQHAEEIAAIEARYAQQLQEKEEAHQAALAQVIAEGLDKIATSIAQTVGEQAVAAVAPFLQESLVETALHDLSTLLKEAILEGEASVIAVRGPEALFERLRMQMDGHEDLLRHIEANDLDLAVDVQDTALVTRISAWTASLKKVLA</sequence>
<dbReference type="RefSeq" id="WP_075638817.1">
    <property type="nucleotide sequence ID" value="NZ_MKIM01000024.1"/>
</dbReference>
<evidence type="ECO:0000313" key="3">
    <source>
        <dbReference type="Proteomes" id="UP000186894"/>
    </source>
</evidence>
<dbReference type="OrthoDB" id="8276977at2"/>
<gene>
    <name evidence="2" type="ORF">BJF95_11925</name>
</gene>
<dbReference type="STRING" id="1867956.BJF95_11925"/>
<proteinExistence type="predicted"/>
<dbReference type="Proteomes" id="UP000186894">
    <property type="component" value="Unassembled WGS sequence"/>
</dbReference>
<dbReference type="AlphaFoldDB" id="A0A1Q8ZUS7"/>